<evidence type="ECO:0000313" key="7">
    <source>
        <dbReference type="Proteomes" id="UP001501598"/>
    </source>
</evidence>
<evidence type="ECO:0000256" key="1">
    <source>
        <dbReference type="ARBA" id="ARBA00006432"/>
    </source>
</evidence>
<gene>
    <name evidence="6" type="ORF">GCM10023175_29050</name>
</gene>
<feature type="domain" description="AMP-binding enzyme C-terminal" evidence="5">
    <location>
        <begin position="449"/>
        <end position="525"/>
    </location>
</feature>
<organism evidence="6 7">
    <name type="scientific">Pseudonocardia xishanensis</name>
    <dbReference type="NCBI Taxonomy" id="630995"/>
    <lineage>
        <taxon>Bacteria</taxon>
        <taxon>Bacillati</taxon>
        <taxon>Actinomycetota</taxon>
        <taxon>Actinomycetes</taxon>
        <taxon>Pseudonocardiales</taxon>
        <taxon>Pseudonocardiaceae</taxon>
        <taxon>Pseudonocardia</taxon>
    </lineage>
</organism>
<evidence type="ECO:0008006" key="8">
    <source>
        <dbReference type="Google" id="ProtNLM"/>
    </source>
</evidence>
<dbReference type="Gene3D" id="3.40.50.12780">
    <property type="entry name" value="N-terminal domain of ligase-like"/>
    <property type="match status" value="1"/>
</dbReference>
<dbReference type="PANTHER" id="PTHR43201:SF5">
    <property type="entry name" value="MEDIUM-CHAIN ACYL-COA LIGASE ACSF2, MITOCHONDRIAL"/>
    <property type="match status" value="1"/>
</dbReference>
<keyword evidence="7" id="KW-1185">Reference proteome</keyword>
<feature type="domain" description="AMP-dependent synthetase/ligase" evidence="4">
    <location>
        <begin position="32"/>
        <end position="397"/>
    </location>
</feature>
<protein>
    <recommendedName>
        <fullName evidence="8">Acyl-CoA synthetase (AMP-forming)/AMP-acid ligase II</fullName>
    </recommendedName>
</protein>
<proteinExistence type="inferred from homology"/>
<dbReference type="SUPFAM" id="SSF56801">
    <property type="entry name" value="Acetyl-CoA synthetase-like"/>
    <property type="match status" value="1"/>
</dbReference>
<dbReference type="InterPro" id="IPR042099">
    <property type="entry name" value="ANL_N_sf"/>
</dbReference>
<dbReference type="InterPro" id="IPR025110">
    <property type="entry name" value="AMP-bd_C"/>
</dbReference>
<dbReference type="InterPro" id="IPR000873">
    <property type="entry name" value="AMP-dep_synth/lig_dom"/>
</dbReference>
<feature type="region of interest" description="Disordered" evidence="3">
    <location>
        <begin position="538"/>
        <end position="567"/>
    </location>
</feature>
<evidence type="ECO:0000259" key="4">
    <source>
        <dbReference type="Pfam" id="PF00501"/>
    </source>
</evidence>
<accession>A0ABP8RRS0</accession>
<name>A0ABP8RRS0_9PSEU</name>
<dbReference type="InterPro" id="IPR045851">
    <property type="entry name" value="AMP-bd_C_sf"/>
</dbReference>
<dbReference type="Pfam" id="PF13193">
    <property type="entry name" value="AMP-binding_C"/>
    <property type="match status" value="1"/>
</dbReference>
<dbReference type="EMBL" id="BAABGT010000032">
    <property type="protein sequence ID" value="GAA4546570.1"/>
    <property type="molecule type" value="Genomic_DNA"/>
</dbReference>
<sequence>MTSSATAGADARAARYRDLGLWTDQRIGLLLDAAAATWPDQEFLLFEGRRLTYRELARWVWTVGADLVARGIGHGDRVLVYLPNTLESIVAQLAAWRIGAVAVPVITIYREHEMRQIVADCRPAALVTAAAQGSRGLVAEMERVLSDTGVEPVARYIVDGEVPGWDPVPQSLNEAADEIALPEPGAATDCCTILYTSGTTAAPKGAQLSGRGVLATVHSMRRVQGFHLGDVIVNGAPVSHLSGFLCACVVPLVTGCRVVLLRKWDAEAVVALAEQEGGTYSHGVPVFLQEMVDLYEAGRSPGYRLTNYISGGSSTPGHLLERAAALGISAGRGYGMTELSGTVVVVPPDTPPARAADFEGRIFPGSEIEARDEDGTALPPGSLGELWIRSPQLMIGYTDPALTAEQVDAEGFFSTGDVGVVDAEGWVRIDGRIKDIINRGGEKLPCKDIEEALTSFPGVARAAVLGVPEPRLGEQVCAFVVPAEGVPWTGPETVVVHLESVQLAKQKIPVEWHVLDALPMTASGKVRKHELQAWREKTLSDGAHDGRPRRRSVVRHRSDSSVGGADE</sequence>
<evidence type="ECO:0000259" key="5">
    <source>
        <dbReference type="Pfam" id="PF13193"/>
    </source>
</evidence>
<evidence type="ECO:0000256" key="3">
    <source>
        <dbReference type="SAM" id="MobiDB-lite"/>
    </source>
</evidence>
<dbReference type="Gene3D" id="3.30.300.30">
    <property type="match status" value="1"/>
</dbReference>
<dbReference type="PANTHER" id="PTHR43201">
    <property type="entry name" value="ACYL-COA SYNTHETASE"/>
    <property type="match status" value="1"/>
</dbReference>
<reference evidence="7" key="1">
    <citation type="journal article" date="2019" name="Int. J. Syst. Evol. Microbiol.">
        <title>The Global Catalogue of Microorganisms (GCM) 10K type strain sequencing project: providing services to taxonomists for standard genome sequencing and annotation.</title>
        <authorList>
            <consortium name="The Broad Institute Genomics Platform"/>
            <consortium name="The Broad Institute Genome Sequencing Center for Infectious Disease"/>
            <person name="Wu L."/>
            <person name="Ma J."/>
        </authorList>
    </citation>
    <scope>NUCLEOTIDE SEQUENCE [LARGE SCALE GENOMIC DNA]</scope>
    <source>
        <strain evidence="7">JCM 17906</strain>
    </source>
</reference>
<comment type="similarity">
    <text evidence="1">Belongs to the ATP-dependent AMP-binding enzyme family.</text>
</comment>
<dbReference type="Proteomes" id="UP001501598">
    <property type="component" value="Unassembled WGS sequence"/>
</dbReference>
<comment type="caution">
    <text evidence="6">The sequence shown here is derived from an EMBL/GenBank/DDBJ whole genome shotgun (WGS) entry which is preliminary data.</text>
</comment>
<evidence type="ECO:0000313" key="6">
    <source>
        <dbReference type="EMBL" id="GAA4546570.1"/>
    </source>
</evidence>
<keyword evidence="2" id="KW-0436">Ligase</keyword>
<dbReference type="Pfam" id="PF00501">
    <property type="entry name" value="AMP-binding"/>
    <property type="match status" value="1"/>
</dbReference>
<evidence type="ECO:0000256" key="2">
    <source>
        <dbReference type="ARBA" id="ARBA00022598"/>
    </source>
</evidence>
<dbReference type="RefSeq" id="WP_345417434.1">
    <property type="nucleotide sequence ID" value="NZ_BAABGT010000032.1"/>
</dbReference>